<dbReference type="EMBL" id="CAJEWN010000081">
    <property type="protein sequence ID" value="CAD2160668.1"/>
    <property type="molecule type" value="Genomic_DNA"/>
</dbReference>
<evidence type="ECO:0000256" key="6">
    <source>
        <dbReference type="ARBA" id="ARBA00058660"/>
    </source>
</evidence>
<protein>
    <recommendedName>
        <fullName evidence="8">Thioredoxin-like protein</fullName>
    </recommendedName>
</protein>
<reference evidence="10 11" key="1">
    <citation type="submission" date="2020-08" db="EMBL/GenBank/DDBJ databases">
        <authorList>
            <person name="Koutsovoulos G."/>
            <person name="Danchin GJ E."/>
        </authorList>
    </citation>
    <scope>NUCLEOTIDE SEQUENCE [LARGE SCALE GENOMIC DNA]</scope>
</reference>
<dbReference type="GO" id="GO:0000398">
    <property type="term" value="P:mRNA splicing, via spliceosome"/>
    <property type="evidence" value="ECO:0007669"/>
    <property type="project" value="InterPro"/>
</dbReference>
<comment type="caution">
    <text evidence="10">The sequence shown here is derived from an EMBL/GenBank/DDBJ whole genome shotgun (WGS) entry which is preliminary data.</text>
</comment>
<keyword evidence="4 8" id="KW-0508">mRNA splicing</keyword>
<dbReference type="GO" id="GO:0005682">
    <property type="term" value="C:U5 snRNP"/>
    <property type="evidence" value="ECO:0007669"/>
    <property type="project" value="UniProtKB-UniRule"/>
</dbReference>
<evidence type="ECO:0000313" key="10">
    <source>
        <dbReference type="EMBL" id="CAD2169711.1"/>
    </source>
</evidence>
<dbReference type="FunFam" id="3.40.30.10:FF:000004">
    <property type="entry name" value="Spliceosomal protein DIB1"/>
    <property type="match status" value="1"/>
</dbReference>
<comment type="subunit">
    <text evidence="7">Component of the precatalytic spliceosome (spliceosome B complex). Component of the U5 snRNP complex. Component of the U4/U6-U5 tri-snRNP complex. The U4/U6-U5 tri-snRNP complex is a building block of the precatalytic spliceosome (spliceosome B complex). The U4/U6-U5 tri-snRNP complex is composed of the U4, U6 and U5 snRNAs and at least PRPF3, PRPF4, PRPF6, PRPF8, PRPF31, SNRNP200, TXNL4A, SNRNP40, SNRPB, SNRPD1, SNRPD2, SNRPD3, SNRPE, SNRPF, SNRPG, DDX23, CD2BP2, PPIH, SNU13, EFTUD2, SART1 and USP39, plus LSM2, LSM3, LSM4, LSM5, LSM6, LSM7 and LSM8. Directly interacts with CD2BP2. Interacts with HNRPF, HNRPH2, NEDD9 and PQBP1. Interacts with ERBB4.</text>
</comment>
<dbReference type="SMART" id="SM01410">
    <property type="entry name" value="DIM1"/>
    <property type="match status" value="1"/>
</dbReference>
<evidence type="ECO:0000313" key="11">
    <source>
        <dbReference type="Proteomes" id="UP000580250"/>
    </source>
</evidence>
<evidence type="ECO:0000256" key="2">
    <source>
        <dbReference type="ARBA" id="ARBA00008241"/>
    </source>
</evidence>
<dbReference type="SUPFAM" id="SSF52833">
    <property type="entry name" value="Thioredoxin-like"/>
    <property type="match status" value="1"/>
</dbReference>
<dbReference type="InterPro" id="IPR036249">
    <property type="entry name" value="Thioredoxin-like_sf"/>
</dbReference>
<comment type="function">
    <text evidence="8">Plays role in pre-mRNA splicing.</text>
</comment>
<dbReference type="GO" id="GO:0005681">
    <property type="term" value="C:spliceosomal complex"/>
    <property type="evidence" value="ECO:0007669"/>
    <property type="project" value="TreeGrafter"/>
</dbReference>
<proteinExistence type="inferred from homology"/>
<evidence type="ECO:0000256" key="7">
    <source>
        <dbReference type="ARBA" id="ARBA00065304"/>
    </source>
</evidence>
<dbReference type="PIRSF" id="PIRSF017199">
    <property type="entry name" value="mRNA_splic_U5"/>
    <property type="match status" value="1"/>
</dbReference>
<evidence type="ECO:0000313" key="9">
    <source>
        <dbReference type="EMBL" id="CAD2160668.1"/>
    </source>
</evidence>
<evidence type="ECO:0000256" key="1">
    <source>
        <dbReference type="ARBA" id="ARBA00004123"/>
    </source>
</evidence>
<name>A0A6V7V3Y3_MELEN</name>
<gene>
    <name evidence="9" type="ORF">MENT_LOCUS14387</name>
    <name evidence="10" type="ORF">MENT_LOCUS21062</name>
</gene>
<dbReference type="GO" id="GO:0046540">
    <property type="term" value="C:U4/U6 x U5 tri-snRNP complex"/>
    <property type="evidence" value="ECO:0007669"/>
    <property type="project" value="UniProtKB-UniRule"/>
</dbReference>
<dbReference type="AlphaFoldDB" id="A0A6V7V3Y3"/>
<dbReference type="InterPro" id="IPR004123">
    <property type="entry name" value="Dim1"/>
</dbReference>
<organism evidence="10 11">
    <name type="scientific">Meloidogyne enterolobii</name>
    <name type="common">Root-knot nematode worm</name>
    <name type="synonym">Meloidogyne mayaguensis</name>
    <dbReference type="NCBI Taxonomy" id="390850"/>
    <lineage>
        <taxon>Eukaryota</taxon>
        <taxon>Metazoa</taxon>
        <taxon>Ecdysozoa</taxon>
        <taxon>Nematoda</taxon>
        <taxon>Chromadorea</taxon>
        <taxon>Rhabditida</taxon>
        <taxon>Tylenchina</taxon>
        <taxon>Tylenchomorpha</taxon>
        <taxon>Tylenchoidea</taxon>
        <taxon>Meloidogynidae</taxon>
        <taxon>Meloidogyninae</taxon>
        <taxon>Meloidogyne</taxon>
    </lineage>
</organism>
<evidence type="ECO:0000256" key="3">
    <source>
        <dbReference type="ARBA" id="ARBA00022664"/>
    </source>
</evidence>
<comment type="subcellular location">
    <subcellularLocation>
        <location evidence="1 8">Nucleus</location>
    </subcellularLocation>
</comment>
<comment type="function">
    <text evidence="6">Plays a role in pre-mRNA splicing as component of the U5 snRNP and U4/U6-U5 tri-snRNP complexes that are involved in spliceosome assembly, and as component of the precatalytic spliceosome (spliceosome B complex).</text>
</comment>
<sequence>MSYMLPHLHNGWQVDQAILAEEDRVVLIRFGHDWDPSCMRMDETLYKIANKIKNFAVCYLVPDFNKMYELYDPVTVMFFFRNKHIMVDLGTGNNNKINWPMHDGQELIDIIETVYRGARKGRGLVISPKDYSTKYKY</sequence>
<keyword evidence="5 8" id="KW-0539">Nucleus</keyword>
<dbReference type="CDD" id="cd02954">
    <property type="entry name" value="DIM1"/>
    <property type="match status" value="1"/>
</dbReference>
<dbReference type="PANTHER" id="PTHR12052:SF5">
    <property type="entry name" value="THIOREDOXIN-LIKE PROTEIN 4A"/>
    <property type="match status" value="1"/>
</dbReference>
<dbReference type="Pfam" id="PF02966">
    <property type="entry name" value="DIM1"/>
    <property type="match status" value="1"/>
</dbReference>
<dbReference type="PANTHER" id="PTHR12052">
    <property type="entry name" value="THIOREDOXIN-LIKE PROTEN 4A, 4B"/>
    <property type="match status" value="1"/>
</dbReference>
<comment type="similarity">
    <text evidence="2 8">Belongs to the DIM1 family.</text>
</comment>
<keyword evidence="3 8" id="KW-0507">mRNA processing</keyword>
<dbReference type="Gene3D" id="3.40.30.10">
    <property type="entry name" value="Glutaredoxin"/>
    <property type="match status" value="1"/>
</dbReference>
<evidence type="ECO:0000256" key="5">
    <source>
        <dbReference type="ARBA" id="ARBA00023242"/>
    </source>
</evidence>
<evidence type="ECO:0000256" key="8">
    <source>
        <dbReference type="PIRNR" id="PIRNR017199"/>
    </source>
</evidence>
<dbReference type="OrthoDB" id="147752at2759"/>
<accession>A0A6V7V3Y3</accession>
<dbReference type="Proteomes" id="UP000580250">
    <property type="component" value="Unassembled WGS sequence"/>
</dbReference>
<evidence type="ECO:0000256" key="4">
    <source>
        <dbReference type="ARBA" id="ARBA00023187"/>
    </source>
</evidence>
<dbReference type="EMBL" id="CAJEWN010000157">
    <property type="protein sequence ID" value="CAD2169711.1"/>
    <property type="molecule type" value="Genomic_DNA"/>
</dbReference>